<dbReference type="Proteomes" id="UP000053424">
    <property type="component" value="Unassembled WGS sequence"/>
</dbReference>
<reference evidence="3" key="2">
    <citation type="submission" date="2015-01" db="EMBL/GenBank/DDBJ databases">
        <title>Evolutionary Origins and Diversification of the Mycorrhizal Mutualists.</title>
        <authorList>
            <consortium name="DOE Joint Genome Institute"/>
            <consortium name="Mycorrhizal Genomics Consortium"/>
            <person name="Kohler A."/>
            <person name="Kuo A."/>
            <person name="Nagy L.G."/>
            <person name="Floudas D."/>
            <person name="Copeland A."/>
            <person name="Barry K.W."/>
            <person name="Cichocki N."/>
            <person name="Veneault-Fourrey C."/>
            <person name="LaButti K."/>
            <person name="Lindquist E.A."/>
            <person name="Lipzen A."/>
            <person name="Lundell T."/>
            <person name="Morin E."/>
            <person name="Murat C."/>
            <person name="Riley R."/>
            <person name="Ohm R."/>
            <person name="Sun H."/>
            <person name="Tunlid A."/>
            <person name="Henrissat B."/>
            <person name="Grigoriev I.V."/>
            <person name="Hibbett D.S."/>
            <person name="Martin F."/>
        </authorList>
    </citation>
    <scope>NUCLEOTIDE SEQUENCE [LARGE SCALE GENOMIC DNA]</scope>
    <source>
        <strain evidence="3">h7</strain>
    </source>
</reference>
<sequence>ETMLDPETEELLNLAGDIDLEEQITAGAGDETDTTEDDNDEGWVDEREDMTEGELNVLEQSVQPVRRLLTKLRKISFAIKNSTTIILPQWLSTLQELELAERMMPRDVRTRWNSTFDMLNFAVEHISPINTITGDRNM</sequence>
<keyword evidence="3" id="KW-1185">Reference proteome</keyword>
<evidence type="ECO:0000313" key="2">
    <source>
        <dbReference type="EMBL" id="KIM36851.1"/>
    </source>
</evidence>
<organism evidence="2 3">
    <name type="scientific">Hebeloma cylindrosporum</name>
    <dbReference type="NCBI Taxonomy" id="76867"/>
    <lineage>
        <taxon>Eukaryota</taxon>
        <taxon>Fungi</taxon>
        <taxon>Dikarya</taxon>
        <taxon>Basidiomycota</taxon>
        <taxon>Agaricomycotina</taxon>
        <taxon>Agaricomycetes</taxon>
        <taxon>Agaricomycetidae</taxon>
        <taxon>Agaricales</taxon>
        <taxon>Agaricineae</taxon>
        <taxon>Hymenogastraceae</taxon>
        <taxon>Hebeloma</taxon>
    </lineage>
</organism>
<dbReference type="AlphaFoldDB" id="A0A0C3BZH9"/>
<feature type="region of interest" description="Disordered" evidence="1">
    <location>
        <begin position="1"/>
        <end position="43"/>
    </location>
</feature>
<dbReference type="HOGENOM" id="CLU_096306_3_0_1"/>
<feature type="compositionally biased region" description="Acidic residues" evidence="1">
    <location>
        <begin position="1"/>
        <end position="10"/>
    </location>
</feature>
<accession>A0A0C3BZH9</accession>
<feature type="non-terminal residue" evidence="2">
    <location>
        <position position="1"/>
    </location>
</feature>
<dbReference type="EMBL" id="KN831802">
    <property type="protein sequence ID" value="KIM36851.1"/>
    <property type="molecule type" value="Genomic_DNA"/>
</dbReference>
<evidence type="ECO:0000256" key="1">
    <source>
        <dbReference type="SAM" id="MobiDB-lite"/>
    </source>
</evidence>
<reference evidence="2 3" key="1">
    <citation type="submission" date="2014-04" db="EMBL/GenBank/DDBJ databases">
        <authorList>
            <consortium name="DOE Joint Genome Institute"/>
            <person name="Kuo A."/>
            <person name="Gay G."/>
            <person name="Dore J."/>
            <person name="Kohler A."/>
            <person name="Nagy L.G."/>
            <person name="Floudas D."/>
            <person name="Copeland A."/>
            <person name="Barry K.W."/>
            <person name="Cichocki N."/>
            <person name="Veneault-Fourrey C."/>
            <person name="LaButti K."/>
            <person name="Lindquist E.A."/>
            <person name="Lipzen A."/>
            <person name="Lundell T."/>
            <person name="Morin E."/>
            <person name="Murat C."/>
            <person name="Sun H."/>
            <person name="Tunlid A."/>
            <person name="Henrissat B."/>
            <person name="Grigoriev I.V."/>
            <person name="Hibbett D.S."/>
            <person name="Martin F."/>
            <person name="Nordberg H.P."/>
            <person name="Cantor M.N."/>
            <person name="Hua S.X."/>
        </authorList>
    </citation>
    <scope>NUCLEOTIDE SEQUENCE [LARGE SCALE GENOMIC DNA]</scope>
    <source>
        <strain evidence="3">h7</strain>
    </source>
</reference>
<name>A0A0C3BZH9_HEBCY</name>
<evidence type="ECO:0000313" key="3">
    <source>
        <dbReference type="Proteomes" id="UP000053424"/>
    </source>
</evidence>
<dbReference type="OrthoDB" id="3252425at2759"/>
<feature type="compositionally biased region" description="Acidic residues" evidence="1">
    <location>
        <begin position="30"/>
        <end position="43"/>
    </location>
</feature>
<feature type="non-terminal residue" evidence="2">
    <location>
        <position position="138"/>
    </location>
</feature>
<gene>
    <name evidence="2" type="ORF">M413DRAFT_56205</name>
</gene>
<protein>
    <submittedName>
        <fullName evidence="2">Uncharacterized protein</fullName>
    </submittedName>
</protein>
<proteinExistence type="predicted"/>